<dbReference type="PANTHER" id="PTHR43798">
    <property type="entry name" value="MONOACYLGLYCEROL LIPASE"/>
    <property type="match status" value="1"/>
</dbReference>
<dbReference type="RefSeq" id="WP_003101928.1">
    <property type="nucleotide sequence ID" value="NZ_AOUO01000433.1"/>
</dbReference>
<feature type="region of interest" description="Disordered" evidence="2">
    <location>
        <begin position="239"/>
        <end position="304"/>
    </location>
</feature>
<dbReference type="eggNOG" id="COG2267">
    <property type="taxonomic scope" value="Bacteria"/>
</dbReference>
<dbReference type="Gene3D" id="3.40.50.1820">
    <property type="entry name" value="alpha/beta hydrolase"/>
    <property type="match status" value="1"/>
</dbReference>
<evidence type="ECO:0000313" key="4">
    <source>
        <dbReference type="EMBL" id="EOD65220.1"/>
    </source>
</evidence>
<keyword evidence="5" id="KW-1185">Reference proteome</keyword>
<dbReference type="Proteomes" id="UP000014139">
    <property type="component" value="Unassembled WGS sequence"/>
</dbReference>
<dbReference type="GO" id="GO:0016787">
    <property type="term" value="F:hydrolase activity"/>
    <property type="evidence" value="ECO:0007669"/>
    <property type="project" value="UniProtKB-KW"/>
</dbReference>
<reference evidence="4 5" key="1">
    <citation type="submission" date="2013-02" db="EMBL/GenBank/DDBJ databases">
        <title>Draft genome sequence of Amycolatopsis vancoresmycina strain DSM 44592T.</title>
        <authorList>
            <person name="Kumar S."/>
            <person name="Kaur N."/>
            <person name="Kaur C."/>
            <person name="Raghava G.P.S."/>
            <person name="Mayilraj S."/>
        </authorList>
    </citation>
    <scope>NUCLEOTIDE SEQUENCE [LARGE SCALE GENOMIC DNA]</scope>
    <source>
        <strain evidence="4 5">DSM 44592</strain>
    </source>
</reference>
<dbReference type="Pfam" id="PF00561">
    <property type="entry name" value="Abhydrolase_1"/>
    <property type="match status" value="1"/>
</dbReference>
<evidence type="ECO:0000259" key="3">
    <source>
        <dbReference type="Pfam" id="PF00561"/>
    </source>
</evidence>
<dbReference type="InterPro" id="IPR029058">
    <property type="entry name" value="AB_hydrolase_fold"/>
</dbReference>
<keyword evidence="1 4" id="KW-0378">Hydrolase</keyword>
<evidence type="ECO:0000256" key="2">
    <source>
        <dbReference type="SAM" id="MobiDB-lite"/>
    </source>
</evidence>
<dbReference type="SUPFAM" id="SSF53474">
    <property type="entry name" value="alpha/beta-Hydrolases"/>
    <property type="match status" value="1"/>
</dbReference>
<gene>
    <name evidence="4" type="ORF">H480_27851</name>
</gene>
<comment type="caution">
    <text evidence="4">The sequence shown here is derived from an EMBL/GenBank/DDBJ whole genome shotgun (WGS) entry which is preliminary data.</text>
</comment>
<sequence>MPIFPAPDGTGLAVHLHGSGAAPPVVCLPGGPMRAGRYLGDLGEVTDRRRIAVLDLRGTGDSEEPHDPASYRCDRQVEDVEALRKHLGLDRFDLLGHSAGASLALHYAARYPERLRRLALIAPSPRAVGFELPAAERRRIVARRAGAPWFAAASTAYEAIAAKTATAADWSAVAPLYYGRWDSAAQRHHAGERGQRNGAAARIYNSAGAFEPGTTRAALGAVTVPCWWWPVNWTGSPARRSPAASPGCSRTAGSSCCPGPRTTRGWTTHPRSPQPWADSWPEAGLRRGLMRTAGRAGAGRRSPG</sequence>
<evidence type="ECO:0000313" key="5">
    <source>
        <dbReference type="Proteomes" id="UP000014139"/>
    </source>
</evidence>
<dbReference type="InterPro" id="IPR050266">
    <property type="entry name" value="AB_hydrolase_sf"/>
</dbReference>
<dbReference type="InterPro" id="IPR000073">
    <property type="entry name" value="AB_hydrolase_1"/>
</dbReference>
<name>R1HNV1_9PSEU</name>
<dbReference type="EMBL" id="AOUO01000433">
    <property type="protein sequence ID" value="EOD65220.1"/>
    <property type="molecule type" value="Genomic_DNA"/>
</dbReference>
<protein>
    <submittedName>
        <fullName evidence="4">Hydrolase</fullName>
    </submittedName>
</protein>
<organism evidence="4 5">
    <name type="scientific">Amycolatopsis vancoresmycina DSM 44592</name>
    <dbReference type="NCBI Taxonomy" id="1292037"/>
    <lineage>
        <taxon>Bacteria</taxon>
        <taxon>Bacillati</taxon>
        <taxon>Actinomycetota</taxon>
        <taxon>Actinomycetes</taxon>
        <taxon>Pseudonocardiales</taxon>
        <taxon>Pseudonocardiaceae</taxon>
        <taxon>Amycolatopsis</taxon>
    </lineage>
</organism>
<dbReference type="AlphaFoldDB" id="R1HNV1"/>
<evidence type="ECO:0000256" key="1">
    <source>
        <dbReference type="ARBA" id="ARBA00022801"/>
    </source>
</evidence>
<feature type="domain" description="AB hydrolase-1" evidence="3">
    <location>
        <begin position="23"/>
        <end position="130"/>
    </location>
</feature>
<dbReference type="PANTHER" id="PTHR43798:SF31">
    <property type="entry name" value="AB HYDROLASE SUPERFAMILY PROTEIN YCLE"/>
    <property type="match status" value="1"/>
</dbReference>
<proteinExistence type="predicted"/>
<accession>R1HNV1</accession>
<feature type="compositionally biased region" description="Low complexity" evidence="2">
    <location>
        <begin position="286"/>
        <end position="304"/>
    </location>
</feature>
<dbReference type="PRINTS" id="PR00111">
    <property type="entry name" value="ABHYDROLASE"/>
</dbReference>
<dbReference type="GO" id="GO:0016020">
    <property type="term" value="C:membrane"/>
    <property type="evidence" value="ECO:0007669"/>
    <property type="project" value="TreeGrafter"/>
</dbReference>